<accession>A0A285LS51</accession>
<dbReference type="STRING" id="1379680.GCA_001612615_05558"/>
<organism evidence="2 3">
    <name type="scientific">Nocardia amikacinitolerans</name>
    <dbReference type="NCBI Taxonomy" id="756689"/>
    <lineage>
        <taxon>Bacteria</taxon>
        <taxon>Bacillati</taxon>
        <taxon>Actinomycetota</taxon>
        <taxon>Actinomycetes</taxon>
        <taxon>Mycobacteriales</taxon>
        <taxon>Nocardiaceae</taxon>
        <taxon>Nocardia</taxon>
    </lineage>
</organism>
<sequence length="72" mass="7242">MASYLDLVLNPAASEVAGTVLGLIREVAHDLIAGTGDWFTGSSTGDWFTGSTTGNGGTGSSTGDWFTGSTTP</sequence>
<dbReference type="RefSeq" id="WP_067790514.1">
    <property type="nucleotide sequence ID" value="NZ_JAMTCU010000011.1"/>
</dbReference>
<feature type="region of interest" description="Disordered" evidence="1">
    <location>
        <begin position="50"/>
        <end position="72"/>
    </location>
</feature>
<name>A0A285LS51_9NOCA</name>
<evidence type="ECO:0000313" key="3">
    <source>
        <dbReference type="Proteomes" id="UP000219565"/>
    </source>
</evidence>
<keyword evidence="3" id="KW-1185">Reference proteome</keyword>
<reference evidence="2 3" key="1">
    <citation type="submission" date="2017-09" db="EMBL/GenBank/DDBJ databases">
        <authorList>
            <person name="Ehlers B."/>
            <person name="Leendertz F.H."/>
        </authorList>
    </citation>
    <scope>NUCLEOTIDE SEQUENCE [LARGE SCALE GENOMIC DNA]</scope>
    <source>
        <strain evidence="2 3">DSM 45537</strain>
    </source>
</reference>
<gene>
    <name evidence="2" type="ORF">SAMN04244553_4708</name>
</gene>
<protein>
    <submittedName>
        <fullName evidence="2">Uncharacterized protein</fullName>
    </submittedName>
</protein>
<dbReference type="OrthoDB" id="4561237at2"/>
<dbReference type="AlphaFoldDB" id="A0A285LS51"/>
<dbReference type="Proteomes" id="UP000219565">
    <property type="component" value="Unassembled WGS sequence"/>
</dbReference>
<dbReference type="EMBL" id="OBEG01000005">
    <property type="protein sequence ID" value="SNY87754.1"/>
    <property type="molecule type" value="Genomic_DNA"/>
</dbReference>
<evidence type="ECO:0000313" key="2">
    <source>
        <dbReference type="EMBL" id="SNY87754.1"/>
    </source>
</evidence>
<evidence type="ECO:0000256" key="1">
    <source>
        <dbReference type="SAM" id="MobiDB-lite"/>
    </source>
</evidence>
<proteinExistence type="predicted"/>